<reference evidence="2" key="1">
    <citation type="submission" date="2020-03" db="EMBL/GenBank/DDBJ databases">
        <title>The deep terrestrial virosphere.</title>
        <authorList>
            <person name="Holmfeldt K."/>
            <person name="Nilsson E."/>
            <person name="Simone D."/>
            <person name="Lopez-Fernandez M."/>
            <person name="Wu X."/>
            <person name="de Brujin I."/>
            <person name="Lundin D."/>
            <person name="Andersson A."/>
            <person name="Bertilsson S."/>
            <person name="Dopson M."/>
        </authorList>
    </citation>
    <scope>NUCLEOTIDE SEQUENCE</scope>
    <source>
        <strain evidence="2">MM415B02161</strain>
    </source>
</reference>
<dbReference type="Gene3D" id="1.10.30.50">
    <property type="match status" value="1"/>
</dbReference>
<evidence type="ECO:0000259" key="1">
    <source>
        <dbReference type="SMART" id="SM00507"/>
    </source>
</evidence>
<proteinExistence type="predicted"/>
<feature type="domain" description="HNH nuclease" evidence="1">
    <location>
        <begin position="20"/>
        <end position="79"/>
    </location>
</feature>
<gene>
    <name evidence="2" type="ORF">MM415B02161_0007</name>
</gene>
<dbReference type="InterPro" id="IPR003615">
    <property type="entry name" value="HNH_nuc"/>
</dbReference>
<dbReference type="AlphaFoldDB" id="A0A6M3KVZ3"/>
<name>A0A6M3KVZ3_9ZZZZ</name>
<dbReference type="EMBL" id="MT142602">
    <property type="protein sequence ID" value="QJA85902.1"/>
    <property type="molecule type" value="Genomic_DNA"/>
</dbReference>
<protein>
    <recommendedName>
        <fullName evidence="1">HNH nuclease domain-containing protein</fullName>
    </recommendedName>
</protein>
<dbReference type="SMART" id="SM00507">
    <property type="entry name" value="HNHc"/>
    <property type="match status" value="1"/>
</dbReference>
<organism evidence="2">
    <name type="scientific">viral metagenome</name>
    <dbReference type="NCBI Taxonomy" id="1070528"/>
    <lineage>
        <taxon>unclassified sequences</taxon>
        <taxon>metagenomes</taxon>
        <taxon>organismal metagenomes</taxon>
    </lineage>
</organism>
<sequence length="136" mass="15590">MQKGETVGAAGHRVDSQIGKWLLAVVDIDHCWWCGKRVMEGFLGPDRREVHHICRQSQAPKRTRDHPSNLFICCSACHARVLDACDVSFVLAKKLLHDPEHFSLEAWLRIKDPQLVAPERVTLREIARHLAFEGYR</sequence>
<accession>A0A6M3KVZ3</accession>
<evidence type="ECO:0000313" key="2">
    <source>
        <dbReference type="EMBL" id="QJA85902.1"/>
    </source>
</evidence>